<evidence type="ECO:0000313" key="3">
    <source>
        <dbReference type="Proteomes" id="UP000274762"/>
    </source>
</evidence>
<accession>A0A495K099</accession>
<protein>
    <submittedName>
        <fullName evidence="2">Uncharacterized protein</fullName>
    </submittedName>
</protein>
<reference evidence="2 3" key="1">
    <citation type="submission" date="2018-10" db="EMBL/GenBank/DDBJ databases">
        <title>Sequencing the genomes of 1000 actinobacteria strains.</title>
        <authorList>
            <person name="Klenk H.-P."/>
        </authorList>
    </citation>
    <scope>NUCLEOTIDE SEQUENCE [LARGE SCALE GENOMIC DNA]</scope>
    <source>
        <strain evidence="2 3">DSM 44343</strain>
    </source>
</reference>
<name>A0A495K099_WILMA</name>
<evidence type="ECO:0000313" key="2">
    <source>
        <dbReference type="EMBL" id="RKR94646.1"/>
    </source>
</evidence>
<feature type="compositionally biased region" description="Polar residues" evidence="1">
    <location>
        <begin position="25"/>
        <end position="41"/>
    </location>
</feature>
<dbReference type="AlphaFoldDB" id="A0A495K099"/>
<dbReference type="EMBL" id="RBKV01000001">
    <property type="protein sequence ID" value="RKR94646.1"/>
    <property type="molecule type" value="Genomic_DNA"/>
</dbReference>
<proteinExistence type="predicted"/>
<organism evidence="2 3">
    <name type="scientific">Williamsia marianensis</name>
    <dbReference type="NCBI Taxonomy" id="85044"/>
    <lineage>
        <taxon>Bacteria</taxon>
        <taxon>Bacillati</taxon>
        <taxon>Actinomycetota</taxon>
        <taxon>Actinomycetes</taxon>
        <taxon>Mycobacteriales</taxon>
        <taxon>Nocardiaceae</taxon>
        <taxon>Williamsia</taxon>
    </lineage>
</organism>
<sequence length="41" mass="4500">MFAEAIKTAVDALRTEDPNEAPWLHSQTLKRNSTTSPSAIT</sequence>
<dbReference type="Proteomes" id="UP000274762">
    <property type="component" value="Unassembled WGS sequence"/>
</dbReference>
<evidence type="ECO:0000256" key="1">
    <source>
        <dbReference type="SAM" id="MobiDB-lite"/>
    </source>
</evidence>
<comment type="caution">
    <text evidence="2">The sequence shown here is derived from an EMBL/GenBank/DDBJ whole genome shotgun (WGS) entry which is preliminary data.</text>
</comment>
<gene>
    <name evidence="2" type="ORF">DFJ75_1445</name>
</gene>
<feature type="region of interest" description="Disordered" evidence="1">
    <location>
        <begin position="15"/>
        <end position="41"/>
    </location>
</feature>